<keyword evidence="2" id="KW-1185">Reference proteome</keyword>
<proteinExistence type="predicted"/>
<dbReference type="Proteomes" id="UP000594586">
    <property type="component" value="Chromosome"/>
</dbReference>
<reference evidence="1 2" key="1">
    <citation type="submission" date="2020-11" db="EMBL/GenBank/DDBJ databases">
        <title>Corynebacterium sp. MC1420.</title>
        <authorList>
            <person name="Zhou J."/>
        </authorList>
    </citation>
    <scope>NUCLEOTIDE SEQUENCE [LARGE SCALE GENOMIC DNA]</scope>
    <source>
        <strain evidence="1 2">MC1420</strain>
    </source>
</reference>
<dbReference type="RefSeq" id="WP_165005005.1">
    <property type="nucleotide sequence ID" value="NZ_CP064955.1"/>
</dbReference>
<name>A0A7T0KP28_9CORY</name>
<sequence>MVVKVLSGVSWYIKELMGDNDYKKYCAHFAAHHPGTEPPTEKEYWKQRWARQSANPGSRCC</sequence>
<dbReference type="AlphaFoldDB" id="A0A7T0KP28"/>
<dbReference type="InterPro" id="IPR007423">
    <property type="entry name" value="Sel_put"/>
</dbReference>
<protein>
    <submittedName>
        <fullName evidence="1">YbdD/YjiX family protein</fullName>
    </submittedName>
</protein>
<accession>A0A7T0KP28</accession>
<dbReference type="Pfam" id="PF04328">
    <property type="entry name" value="Sel_put"/>
    <property type="match status" value="1"/>
</dbReference>
<dbReference type="EMBL" id="CP064955">
    <property type="protein sequence ID" value="QPK84067.1"/>
    <property type="molecule type" value="Genomic_DNA"/>
</dbReference>
<dbReference type="KEGG" id="cqn:G7Y29_04635"/>
<evidence type="ECO:0000313" key="1">
    <source>
        <dbReference type="EMBL" id="QPK84067.1"/>
    </source>
</evidence>
<organism evidence="1 2">
    <name type="scientific">Corynebacterium qintianiae</name>
    <dbReference type="NCBI Taxonomy" id="2709392"/>
    <lineage>
        <taxon>Bacteria</taxon>
        <taxon>Bacillati</taxon>
        <taxon>Actinomycetota</taxon>
        <taxon>Actinomycetes</taxon>
        <taxon>Mycobacteriales</taxon>
        <taxon>Corynebacteriaceae</taxon>
        <taxon>Corynebacterium</taxon>
    </lineage>
</organism>
<evidence type="ECO:0000313" key="2">
    <source>
        <dbReference type="Proteomes" id="UP000594586"/>
    </source>
</evidence>
<gene>
    <name evidence="1" type="ORF">G7Y29_04635</name>
</gene>